<dbReference type="Proteomes" id="UP001203212">
    <property type="component" value="Unassembled WGS sequence"/>
</dbReference>
<evidence type="ECO:0000313" key="1">
    <source>
        <dbReference type="EMBL" id="MCL1117971.1"/>
    </source>
</evidence>
<comment type="caution">
    <text evidence="1">The sequence shown here is derived from an EMBL/GenBank/DDBJ whole genome shotgun (WGS) entry which is preliminary data.</text>
</comment>
<keyword evidence="2" id="KW-1185">Reference proteome</keyword>
<organism evidence="1 2">
    <name type="scientific">Shewanella aestuarii</name>
    <dbReference type="NCBI Taxonomy" id="1028752"/>
    <lineage>
        <taxon>Bacteria</taxon>
        <taxon>Pseudomonadati</taxon>
        <taxon>Pseudomonadota</taxon>
        <taxon>Gammaproteobacteria</taxon>
        <taxon>Alteromonadales</taxon>
        <taxon>Shewanellaceae</taxon>
        <taxon>Shewanella</taxon>
    </lineage>
</organism>
<accession>A0ABT0L2M3</accession>
<evidence type="ECO:0000313" key="2">
    <source>
        <dbReference type="Proteomes" id="UP001203212"/>
    </source>
</evidence>
<protein>
    <submittedName>
        <fullName evidence="1">LemA family protein</fullName>
    </submittedName>
</protein>
<dbReference type="InterPro" id="IPR023353">
    <property type="entry name" value="LemA-like_dom_sf"/>
</dbReference>
<proteinExistence type="predicted"/>
<sequence length="172" mass="19521">MQALLLSVSLAVILCYLWYASLIKKRQSAIDSLSVLNQKIDARLLLLTQLSNVSQQHQPLDAEQTAQWQQLHQLSAKSVWSQQIDQYLPQILMIWSDMDSLQKMLFSNLHGDELNEQQVNEYLQLELDYQNASEFYNQAVTDLNQGVKMFPGSVVAKLAKVAAMPLLVVATE</sequence>
<dbReference type="RefSeq" id="WP_188841806.1">
    <property type="nucleotide sequence ID" value="NZ_BMOT01000007.1"/>
</dbReference>
<dbReference type="EMBL" id="JAKILK010000006">
    <property type="protein sequence ID" value="MCL1117971.1"/>
    <property type="molecule type" value="Genomic_DNA"/>
</dbReference>
<dbReference type="Gene3D" id="1.20.1440.20">
    <property type="entry name" value="LemA-like domain"/>
    <property type="match status" value="1"/>
</dbReference>
<name>A0ABT0L2M3_9GAMM</name>
<dbReference type="SUPFAM" id="SSF140478">
    <property type="entry name" value="LemA-like"/>
    <property type="match status" value="1"/>
</dbReference>
<reference evidence="1 2" key="1">
    <citation type="submission" date="2022-01" db="EMBL/GenBank/DDBJ databases">
        <title>Whole genome-based taxonomy of the Shewanellaceae.</title>
        <authorList>
            <person name="Martin-Rodriguez A.J."/>
        </authorList>
    </citation>
    <scope>NUCLEOTIDE SEQUENCE [LARGE SCALE GENOMIC DNA]</scope>
    <source>
        <strain evidence="1 2">JCM 17801</strain>
    </source>
</reference>
<gene>
    <name evidence="1" type="ORF">L2689_12065</name>
</gene>